<reference evidence="2 3" key="1">
    <citation type="submission" date="2016-10" db="EMBL/GenBank/DDBJ databases">
        <authorList>
            <person name="de Groot N.N."/>
        </authorList>
    </citation>
    <scope>NUCLEOTIDE SEQUENCE [LARGE SCALE GENOMIC DNA]</scope>
    <source>
        <strain evidence="2 3">DSM 22489</strain>
    </source>
</reference>
<protein>
    <recommendedName>
        <fullName evidence="4">DUF4230 domain-containing protein</fullName>
    </recommendedName>
</protein>
<dbReference type="InterPro" id="IPR025324">
    <property type="entry name" value="DUF4230"/>
</dbReference>
<proteinExistence type="predicted"/>
<dbReference type="RefSeq" id="WP_103933766.1">
    <property type="nucleotide sequence ID" value="NZ_FNVA01000005.1"/>
</dbReference>
<dbReference type="Pfam" id="PF14014">
    <property type="entry name" value="DUF4230"/>
    <property type="match status" value="1"/>
</dbReference>
<keyword evidence="1" id="KW-0812">Transmembrane</keyword>
<dbReference type="AlphaFoldDB" id="A0A1H6A4B7"/>
<dbReference type="OrthoDB" id="154626at2"/>
<feature type="transmembrane region" description="Helical" evidence="1">
    <location>
        <begin position="16"/>
        <end position="36"/>
    </location>
</feature>
<gene>
    <name evidence="2" type="ORF">SAMN05421819_2881</name>
</gene>
<dbReference type="Proteomes" id="UP000236728">
    <property type="component" value="Unassembled WGS sequence"/>
</dbReference>
<keyword evidence="3" id="KW-1185">Reference proteome</keyword>
<dbReference type="EMBL" id="FNVA01000005">
    <property type="protein sequence ID" value="SEG42817.1"/>
    <property type="molecule type" value="Genomic_DNA"/>
</dbReference>
<organism evidence="2 3">
    <name type="scientific">Bryocella elongata</name>
    <dbReference type="NCBI Taxonomy" id="863522"/>
    <lineage>
        <taxon>Bacteria</taxon>
        <taxon>Pseudomonadati</taxon>
        <taxon>Acidobacteriota</taxon>
        <taxon>Terriglobia</taxon>
        <taxon>Terriglobales</taxon>
        <taxon>Acidobacteriaceae</taxon>
        <taxon>Bryocella</taxon>
    </lineage>
</organism>
<evidence type="ECO:0000313" key="2">
    <source>
        <dbReference type="EMBL" id="SEG42817.1"/>
    </source>
</evidence>
<sequence length="220" mass="23537">MTMQYDYRDGQRRGGGAFFGVLLSIALGALALGVFVHHARSGLAGRLVSMITGRPMTIVTAPDVIDKIERLSRLETVVYSMDTVVEGNESNPVLPDALAGDKLLMIVHGQTIAGVDLSQLKPESVQITEGKDGRTIHLTLPASQVFLTTLDNGKTRVYQRDTGLLVKADPNLETSVRQKAQGELQQAALTDGILDAASKNARATVTAMLEGLGFAHVDVK</sequence>
<evidence type="ECO:0000313" key="3">
    <source>
        <dbReference type="Proteomes" id="UP000236728"/>
    </source>
</evidence>
<evidence type="ECO:0008006" key="4">
    <source>
        <dbReference type="Google" id="ProtNLM"/>
    </source>
</evidence>
<keyword evidence="1" id="KW-0472">Membrane</keyword>
<keyword evidence="1" id="KW-1133">Transmembrane helix</keyword>
<evidence type="ECO:0000256" key="1">
    <source>
        <dbReference type="SAM" id="Phobius"/>
    </source>
</evidence>
<accession>A0A1H6A4B7</accession>
<name>A0A1H6A4B7_9BACT</name>